<dbReference type="EMBL" id="JAANER010000002">
    <property type="protein sequence ID" value="KAG9194562.1"/>
    <property type="molecule type" value="Genomic_DNA"/>
</dbReference>
<gene>
    <name evidence="3" type="ORF">G6011_04597</name>
</gene>
<feature type="compositionally biased region" description="Basic and acidic residues" evidence="1">
    <location>
        <begin position="15"/>
        <end position="31"/>
    </location>
</feature>
<dbReference type="AlphaFoldDB" id="A0AAD4IGU0"/>
<feature type="compositionally biased region" description="Polar residues" evidence="1">
    <location>
        <begin position="1"/>
        <end position="14"/>
    </location>
</feature>
<feature type="transmembrane region" description="Helical" evidence="2">
    <location>
        <begin position="160"/>
        <end position="183"/>
    </location>
</feature>
<evidence type="ECO:0000256" key="2">
    <source>
        <dbReference type="SAM" id="Phobius"/>
    </source>
</evidence>
<feature type="transmembrane region" description="Helical" evidence="2">
    <location>
        <begin position="120"/>
        <end position="140"/>
    </location>
</feature>
<evidence type="ECO:0000313" key="4">
    <source>
        <dbReference type="Proteomes" id="UP001199106"/>
    </source>
</evidence>
<reference evidence="3" key="1">
    <citation type="submission" date="2021-07" db="EMBL/GenBank/DDBJ databases">
        <title>Genome Resource of American Ginseng Black Spot Pathogen Alternaria panax.</title>
        <authorList>
            <person name="Qiu C."/>
            <person name="Wang W."/>
            <person name="Liu Z."/>
        </authorList>
    </citation>
    <scope>NUCLEOTIDE SEQUENCE</scope>
    <source>
        <strain evidence="3">BNCC115425</strain>
    </source>
</reference>
<dbReference type="PANTHER" id="PTHR35041:SF3">
    <property type="entry name" value="FORMYLMETHIONINE DEFORMYLASE-LIKE PROTEIN"/>
    <property type="match status" value="1"/>
</dbReference>
<evidence type="ECO:0000313" key="3">
    <source>
        <dbReference type="EMBL" id="KAG9194562.1"/>
    </source>
</evidence>
<proteinExistence type="predicted"/>
<feature type="region of interest" description="Disordered" evidence="1">
    <location>
        <begin position="1"/>
        <end position="31"/>
    </location>
</feature>
<keyword evidence="2" id="KW-0812">Transmembrane</keyword>
<comment type="caution">
    <text evidence="3">The sequence shown here is derived from an EMBL/GenBank/DDBJ whole genome shotgun (WGS) entry which is preliminary data.</text>
</comment>
<feature type="transmembrane region" description="Helical" evidence="2">
    <location>
        <begin position="593"/>
        <end position="616"/>
    </location>
</feature>
<organism evidence="3 4">
    <name type="scientific">Alternaria panax</name>
    <dbReference type="NCBI Taxonomy" id="48097"/>
    <lineage>
        <taxon>Eukaryota</taxon>
        <taxon>Fungi</taxon>
        <taxon>Dikarya</taxon>
        <taxon>Ascomycota</taxon>
        <taxon>Pezizomycotina</taxon>
        <taxon>Dothideomycetes</taxon>
        <taxon>Pleosporomycetidae</taxon>
        <taxon>Pleosporales</taxon>
        <taxon>Pleosporineae</taxon>
        <taxon>Pleosporaceae</taxon>
        <taxon>Alternaria</taxon>
        <taxon>Alternaria sect. Panax</taxon>
    </lineage>
</organism>
<keyword evidence="2" id="KW-1133">Transmembrane helix</keyword>
<evidence type="ECO:0008006" key="5">
    <source>
        <dbReference type="Google" id="ProtNLM"/>
    </source>
</evidence>
<protein>
    <recommendedName>
        <fullName evidence="5">Formylmethionine deformylase-like protein</fullName>
    </recommendedName>
</protein>
<keyword evidence="4" id="KW-1185">Reference proteome</keyword>
<dbReference type="Proteomes" id="UP001199106">
    <property type="component" value="Unassembled WGS sequence"/>
</dbReference>
<dbReference type="PANTHER" id="PTHR35041">
    <property type="entry name" value="MEDIATOR OF RNA POLYMERASE II TRANSCRIPTION SUBUNIT 1"/>
    <property type="match status" value="1"/>
</dbReference>
<evidence type="ECO:0000256" key="1">
    <source>
        <dbReference type="SAM" id="MobiDB-lite"/>
    </source>
</evidence>
<name>A0AAD4IGU0_9PLEO</name>
<keyword evidence="2" id="KW-0472">Membrane</keyword>
<sequence length="704" mass="78707">MTSRGLQSAYSSRDVSPESRPEPYDPLRSESDPIELASLTRRLQDGHTSDGLQPGAHFGLSHGASRYEPVREGYISPDRSAHSTRESTYTSNSLYHRKALDADTQALLDRRSGELAQWHIYWATPALVVALFLAGLAAAVGHHSFYMHLDGQLATEQLKMVRYGTALAFFVKSTLVGTVIMCNRQRIWYTFRRKAMTINGIDGLFSATEDPTQFFLNWEMIRNGKLATIMAACTWLLPLASVLSPASLTSELRTFNDTATCSVATLNFAQESTYDFRDMSKFSLKSLNFYNTTEPVGDEKRNDREEDYFDYYDQPSKNARRLAFSSVYMQKPQPRENASSVFCGSGWNCTYTIGFVAPGYKCDDVDITSGSDVPFSSSSLAPNGSLVYSADVDQGDYAHQDPEADGTSLGVLKSEPVLWIGYAINTSEPYPDDDSHKAKWGNVHKPRILKCVMQYTNYTFDMSFSPRQSATRRERVFLRPVIGEDPVKPQGNVETYKLTASYHSMGSLLRGFLRGKIEQQKILITYSGLSETRLVNSSTSYPLVDLKTEIQDLFEDMLITLLSEPRLVVAQNQEVPCLKSRTMMVYVYYRRSLWIGYAIVIAITFGFMLVGAWSLYENGVASDVLFSRIMATTRNPTLDQLSVGACLGGDPFPKELTKTKLRFGVLLEDDPREGPLGKVEHCCFGTLGETKEIVKGGTYAGLRE</sequence>
<accession>A0AAD4IGU0</accession>